<protein>
    <submittedName>
        <fullName evidence="12">ABC transporter ATP-binding protein/permease</fullName>
    </submittedName>
</protein>
<dbReference type="GO" id="GO:0005886">
    <property type="term" value="C:plasma membrane"/>
    <property type="evidence" value="ECO:0007669"/>
    <property type="project" value="UniProtKB-SubCell"/>
</dbReference>
<keyword evidence="7 10" id="KW-1133">Transmembrane helix</keyword>
<keyword evidence="8 10" id="KW-0472">Membrane</keyword>
<evidence type="ECO:0000259" key="11">
    <source>
        <dbReference type="PROSITE" id="PS50893"/>
    </source>
</evidence>
<feature type="transmembrane region" description="Helical" evidence="10">
    <location>
        <begin position="1105"/>
        <end position="1131"/>
    </location>
</feature>
<comment type="subcellular location">
    <subcellularLocation>
        <location evidence="1">Cell inner membrane</location>
        <topology evidence="1">Multi-pass membrane protein</topology>
    </subcellularLocation>
</comment>
<evidence type="ECO:0000256" key="8">
    <source>
        <dbReference type="ARBA" id="ARBA00023136"/>
    </source>
</evidence>
<sequence>MLQIKNIRKEYKTGNLVQKALDGVSLNLRDNEFVAILGPSGSGKTTLLNIIGGLDRYDSGDLVINGISTKKYKERDWDSYRNHTIGFVFQSYNLIPHQTILSNVELALTISGISKSQRKQRAREALARVGLGEQVHKKPSQLSGGQMQRVAIARALVNNPDIVLADEPTGALDSETSIQVMELLQEVAKDRLVVMVTHNPELAEEYATRIVNLRDGQIRSDTNPYQVDEKALKEPEHKNMGKSSMSFLTALSLSFNNLRTKKARTLLTSFAGSIGIIGIALILALSTGVNAYINSVEEETLSEYPLQIQSTGFDLSSIMTGGGAGVGQTEEDSGDVNVIQMITNLFSTMDANDLESLKKYLDSGDSGIEKYINAIEYSYQSVPQIYREDGDSIRQVNPDQSFSALGLGSSNTSNSMMSSMMSTDVFFEMPENENLYKDQYDVKAGRWPENYDECVVVLTSGGSISDFMLYTLGLRDALELDEMIQQFIDEENVDTPDDIGSYSYEDILNVTFRVINPADCYQYDSEYQVWTDKTDNKEYMKNLVKNGEELKVVGIVQPTEDATAAALSSGIGYTKALSRHMAEEAQNSTIVQQQQKNPDVDVFMNEPFGEENESDFDFNSLFSVDEDALREAFGFDEDALTKGMDEAFDFSDALSADGSTLDLSGLADLGNISLNLPVMPEISMEDLMDGITLNVSTEELTQIASGLLTGYQEYAAQHPEADYSGLGDDFLGYLQTEDAQQILSGNISEIIQESGTVTVSNEQLQQLVREVMAGYQVYAAANGYTDIDQFDTYLIEYLQTEQAQAILTAWAAANIKIEGNVTITAEQLQKLSGEIAAGYQQYAAANGLPDPAKMGDYFMEYLATPEAQQQLSRGIAGMVDTGGVEEKLSGALQSYMETIMGSYSRSMAKAIETQVSSAMQQMVAQISQTMESSMQEAMSSLGDNMANAFTINTDALQNAFQMNMSGEELTELMMSMSYSENASYDGNLQTLGYVDFDQPSEIDIYPIDFESKEQVVRILDEYNDRMEDEGKEEQVITYTDMVGTLMSSVTDIVDTISYVLIAFVAISLVVSSIMIGVITYISVLERKKEIGILRAIGASKRNISQVFNAETFIIGLCAGAIGIGLTLLILIPGNALIHHLADTTEINAVLPAGYAAVLVLLSVLLTMLGGLIPSSKAAKNDPVMALRVE</sequence>
<feature type="transmembrane region" description="Helical" evidence="10">
    <location>
        <begin position="1151"/>
        <end position="1172"/>
    </location>
</feature>
<evidence type="ECO:0000256" key="6">
    <source>
        <dbReference type="ARBA" id="ARBA00022840"/>
    </source>
</evidence>
<evidence type="ECO:0000256" key="5">
    <source>
        <dbReference type="ARBA" id="ARBA00022741"/>
    </source>
</evidence>
<keyword evidence="6 12" id="KW-0067">ATP-binding</keyword>
<dbReference type="CDD" id="cd03255">
    <property type="entry name" value="ABC_MJ0796_LolCDE_FtsE"/>
    <property type="match status" value="1"/>
</dbReference>
<dbReference type="GO" id="GO:0016887">
    <property type="term" value="F:ATP hydrolysis activity"/>
    <property type="evidence" value="ECO:0007669"/>
    <property type="project" value="InterPro"/>
</dbReference>
<evidence type="ECO:0000256" key="2">
    <source>
        <dbReference type="ARBA" id="ARBA00022448"/>
    </source>
</evidence>
<dbReference type="PROSITE" id="PS50893">
    <property type="entry name" value="ABC_TRANSPORTER_2"/>
    <property type="match status" value="1"/>
</dbReference>
<dbReference type="PANTHER" id="PTHR42798">
    <property type="entry name" value="LIPOPROTEIN-RELEASING SYSTEM ATP-BINDING PROTEIN LOLD"/>
    <property type="match status" value="1"/>
</dbReference>
<feature type="transmembrane region" description="Helical" evidence="10">
    <location>
        <begin position="266"/>
        <end position="285"/>
    </location>
</feature>
<dbReference type="Pfam" id="PF00005">
    <property type="entry name" value="ABC_tran"/>
    <property type="match status" value="1"/>
</dbReference>
<dbReference type="GO" id="GO:0005524">
    <property type="term" value="F:ATP binding"/>
    <property type="evidence" value="ECO:0007669"/>
    <property type="project" value="UniProtKB-KW"/>
</dbReference>
<dbReference type="SMART" id="SM00382">
    <property type="entry name" value="AAA"/>
    <property type="match status" value="1"/>
</dbReference>
<evidence type="ECO:0000256" key="4">
    <source>
        <dbReference type="ARBA" id="ARBA00022692"/>
    </source>
</evidence>
<dbReference type="FunFam" id="3.40.50.300:FF:000032">
    <property type="entry name" value="Export ABC transporter ATP-binding protein"/>
    <property type="match status" value="1"/>
</dbReference>
<dbReference type="EMBL" id="DXEK01000045">
    <property type="protein sequence ID" value="HIX76513.1"/>
    <property type="molecule type" value="Genomic_DNA"/>
</dbReference>
<evidence type="ECO:0000256" key="9">
    <source>
        <dbReference type="ARBA" id="ARBA00038388"/>
    </source>
</evidence>
<dbReference type="Proteomes" id="UP000886890">
    <property type="component" value="Unassembled WGS sequence"/>
</dbReference>
<evidence type="ECO:0000256" key="1">
    <source>
        <dbReference type="ARBA" id="ARBA00004429"/>
    </source>
</evidence>
<name>A0A9D2BHR4_9FIRM</name>
<feature type="domain" description="ABC transporter" evidence="11">
    <location>
        <begin position="2"/>
        <end position="240"/>
    </location>
</feature>
<evidence type="ECO:0000256" key="10">
    <source>
        <dbReference type="SAM" id="Phobius"/>
    </source>
</evidence>
<keyword evidence="2" id="KW-0813">Transport</keyword>
<comment type="caution">
    <text evidence="12">The sequence shown here is derived from an EMBL/GenBank/DDBJ whole genome shotgun (WGS) entry which is preliminary data.</text>
</comment>
<dbReference type="InterPro" id="IPR027417">
    <property type="entry name" value="P-loop_NTPase"/>
</dbReference>
<dbReference type="GO" id="GO:0098796">
    <property type="term" value="C:membrane protein complex"/>
    <property type="evidence" value="ECO:0007669"/>
    <property type="project" value="UniProtKB-ARBA"/>
</dbReference>
<keyword evidence="5" id="KW-0547">Nucleotide-binding</keyword>
<dbReference type="InterPro" id="IPR003838">
    <property type="entry name" value="ABC3_permease_C"/>
</dbReference>
<dbReference type="InterPro" id="IPR003439">
    <property type="entry name" value="ABC_transporter-like_ATP-bd"/>
</dbReference>
<evidence type="ECO:0000256" key="7">
    <source>
        <dbReference type="ARBA" id="ARBA00022989"/>
    </source>
</evidence>
<dbReference type="Gene3D" id="3.40.50.300">
    <property type="entry name" value="P-loop containing nucleotide triphosphate hydrolases"/>
    <property type="match status" value="1"/>
</dbReference>
<evidence type="ECO:0000256" key="3">
    <source>
        <dbReference type="ARBA" id="ARBA00022475"/>
    </source>
</evidence>
<proteinExistence type="inferred from homology"/>
<dbReference type="GO" id="GO:0022857">
    <property type="term" value="F:transmembrane transporter activity"/>
    <property type="evidence" value="ECO:0007669"/>
    <property type="project" value="UniProtKB-ARBA"/>
</dbReference>
<feature type="transmembrane region" description="Helical" evidence="10">
    <location>
        <begin position="1056"/>
        <end position="1084"/>
    </location>
</feature>
<dbReference type="Pfam" id="PF02687">
    <property type="entry name" value="FtsX"/>
    <property type="match status" value="1"/>
</dbReference>
<organism evidence="12 13">
    <name type="scientific">Candidatus Fusicatenibacter merdavium</name>
    <dbReference type="NCBI Taxonomy" id="2838600"/>
    <lineage>
        <taxon>Bacteria</taxon>
        <taxon>Bacillati</taxon>
        <taxon>Bacillota</taxon>
        <taxon>Clostridia</taxon>
        <taxon>Lachnospirales</taxon>
        <taxon>Lachnospiraceae</taxon>
        <taxon>Fusicatenibacter</taxon>
    </lineage>
</organism>
<evidence type="ECO:0000313" key="12">
    <source>
        <dbReference type="EMBL" id="HIX76513.1"/>
    </source>
</evidence>
<dbReference type="PROSITE" id="PS00211">
    <property type="entry name" value="ABC_TRANSPORTER_1"/>
    <property type="match status" value="1"/>
</dbReference>
<reference evidence="12" key="1">
    <citation type="journal article" date="2021" name="PeerJ">
        <title>Extensive microbial diversity within the chicken gut microbiome revealed by metagenomics and culture.</title>
        <authorList>
            <person name="Gilroy R."/>
            <person name="Ravi A."/>
            <person name="Getino M."/>
            <person name="Pursley I."/>
            <person name="Horton D.L."/>
            <person name="Alikhan N.F."/>
            <person name="Baker D."/>
            <person name="Gharbi K."/>
            <person name="Hall N."/>
            <person name="Watson M."/>
            <person name="Adriaenssens E.M."/>
            <person name="Foster-Nyarko E."/>
            <person name="Jarju S."/>
            <person name="Secka A."/>
            <person name="Antonio M."/>
            <person name="Oren A."/>
            <person name="Chaudhuri R.R."/>
            <person name="La Ragione R."/>
            <person name="Hildebrand F."/>
            <person name="Pallen M.J."/>
        </authorList>
    </citation>
    <scope>NUCLEOTIDE SEQUENCE</scope>
    <source>
        <strain evidence="12">CHK183-1962</strain>
    </source>
</reference>
<dbReference type="PANTHER" id="PTHR42798:SF6">
    <property type="entry name" value="CELL DIVISION ATP-BINDING PROTEIN FTSE"/>
    <property type="match status" value="1"/>
</dbReference>
<keyword evidence="3" id="KW-1003">Cell membrane</keyword>
<comment type="similarity">
    <text evidence="9">Belongs to the ABC transporter superfamily. Macrolide exporter (TC 3.A.1.122) family.</text>
</comment>
<dbReference type="InterPro" id="IPR017871">
    <property type="entry name" value="ABC_transporter-like_CS"/>
</dbReference>
<accession>A0A9D2BHR4</accession>
<keyword evidence="4 10" id="KW-0812">Transmembrane</keyword>
<reference evidence="12" key="2">
    <citation type="submission" date="2021-04" db="EMBL/GenBank/DDBJ databases">
        <authorList>
            <person name="Gilroy R."/>
        </authorList>
    </citation>
    <scope>NUCLEOTIDE SEQUENCE</scope>
    <source>
        <strain evidence="12">CHK183-1962</strain>
    </source>
</reference>
<dbReference type="InterPro" id="IPR017911">
    <property type="entry name" value="MacB-like_ATP-bd"/>
</dbReference>
<dbReference type="SUPFAM" id="SSF52540">
    <property type="entry name" value="P-loop containing nucleoside triphosphate hydrolases"/>
    <property type="match status" value="1"/>
</dbReference>
<evidence type="ECO:0000313" key="13">
    <source>
        <dbReference type="Proteomes" id="UP000886890"/>
    </source>
</evidence>
<dbReference type="AlphaFoldDB" id="A0A9D2BHR4"/>
<dbReference type="InterPro" id="IPR003593">
    <property type="entry name" value="AAA+_ATPase"/>
</dbReference>
<gene>
    <name evidence="12" type="ORF">H9734_02795</name>
</gene>